<dbReference type="Pfam" id="PF00258">
    <property type="entry name" value="Flavodoxin_1"/>
    <property type="match status" value="2"/>
</dbReference>
<feature type="domain" description="FAD-binding FR-type" evidence="15">
    <location>
        <begin position="554"/>
        <end position="807"/>
    </location>
</feature>
<keyword evidence="3" id="KW-0028">Amino-acid biosynthesis</keyword>
<dbReference type="InterPro" id="IPR039261">
    <property type="entry name" value="FNR_nucleotide-bd"/>
</dbReference>
<dbReference type="Gene3D" id="2.40.30.10">
    <property type="entry name" value="Translation factors"/>
    <property type="match status" value="1"/>
</dbReference>
<dbReference type="GO" id="GO:0050660">
    <property type="term" value="F:flavin adenine dinucleotide binding"/>
    <property type="evidence" value="ECO:0007669"/>
    <property type="project" value="TreeGrafter"/>
</dbReference>
<dbReference type="Proteomes" id="UP001295423">
    <property type="component" value="Unassembled WGS sequence"/>
</dbReference>
<dbReference type="PANTHER" id="PTHR19384">
    <property type="entry name" value="NITRIC OXIDE SYNTHASE-RELATED"/>
    <property type="match status" value="1"/>
</dbReference>
<evidence type="ECO:0000256" key="6">
    <source>
        <dbReference type="ARBA" id="ARBA00022691"/>
    </source>
</evidence>
<evidence type="ECO:0000256" key="1">
    <source>
        <dbReference type="ARBA" id="ARBA00001917"/>
    </source>
</evidence>
<evidence type="ECO:0000256" key="12">
    <source>
        <dbReference type="ARBA" id="ARBA00040659"/>
    </source>
</evidence>
<keyword evidence="10" id="KW-0486">Methionine biosynthesis</keyword>
<dbReference type="GO" id="GO:0050667">
    <property type="term" value="P:homocysteine metabolic process"/>
    <property type="evidence" value="ECO:0007669"/>
    <property type="project" value="TreeGrafter"/>
</dbReference>
<evidence type="ECO:0000256" key="10">
    <source>
        <dbReference type="ARBA" id="ARBA00023167"/>
    </source>
</evidence>
<dbReference type="GO" id="GO:0030586">
    <property type="term" value="F:[methionine synthase] reductase (NADPH) activity"/>
    <property type="evidence" value="ECO:0007669"/>
    <property type="project" value="UniProtKB-EC"/>
</dbReference>
<dbReference type="InterPro" id="IPR017927">
    <property type="entry name" value="FAD-bd_FR_type"/>
</dbReference>
<feature type="domain" description="Flavodoxin-like" evidence="14">
    <location>
        <begin position="224"/>
        <end position="385"/>
    </location>
</feature>
<feature type="domain" description="Flavodoxin-like" evidence="14">
    <location>
        <begin position="4"/>
        <end position="156"/>
    </location>
</feature>
<evidence type="ECO:0000256" key="3">
    <source>
        <dbReference type="ARBA" id="ARBA00022605"/>
    </source>
</evidence>
<protein>
    <recommendedName>
        <fullName evidence="12">Methionine synthase reductase</fullName>
        <ecNumber evidence="11">1.16.1.8</ecNumber>
    </recommendedName>
</protein>
<name>A0AAD2CE37_9STRA</name>
<dbReference type="PRINTS" id="PR00369">
    <property type="entry name" value="FLAVODOXIN"/>
</dbReference>
<keyword evidence="17" id="KW-1185">Reference proteome</keyword>
<reference evidence="16" key="1">
    <citation type="submission" date="2023-08" db="EMBL/GenBank/DDBJ databases">
        <authorList>
            <person name="Audoor S."/>
            <person name="Bilcke G."/>
        </authorList>
    </citation>
    <scope>NUCLEOTIDE SEQUENCE</scope>
</reference>
<evidence type="ECO:0000256" key="11">
    <source>
        <dbReference type="ARBA" id="ARBA00039088"/>
    </source>
</evidence>
<dbReference type="InterPro" id="IPR001094">
    <property type="entry name" value="Flavdoxin-like"/>
</dbReference>
<dbReference type="Gene3D" id="3.40.50.80">
    <property type="entry name" value="Nucleotide-binding domain of ferredoxin-NADP reductase (FNR) module"/>
    <property type="match status" value="1"/>
</dbReference>
<keyword evidence="5" id="KW-0288">FMN</keyword>
<dbReference type="InterPro" id="IPR023173">
    <property type="entry name" value="NADPH_Cyt_P450_Rdtase_alpha"/>
</dbReference>
<proteinExistence type="predicted"/>
<dbReference type="InterPro" id="IPR003097">
    <property type="entry name" value="CysJ-like_FAD-binding"/>
</dbReference>
<dbReference type="GO" id="GO:0010181">
    <property type="term" value="F:FMN binding"/>
    <property type="evidence" value="ECO:0007669"/>
    <property type="project" value="InterPro"/>
</dbReference>
<evidence type="ECO:0000259" key="14">
    <source>
        <dbReference type="PROSITE" id="PS50902"/>
    </source>
</evidence>
<organism evidence="16 17">
    <name type="scientific">Cylindrotheca closterium</name>
    <dbReference type="NCBI Taxonomy" id="2856"/>
    <lineage>
        <taxon>Eukaryota</taxon>
        <taxon>Sar</taxon>
        <taxon>Stramenopiles</taxon>
        <taxon>Ochrophyta</taxon>
        <taxon>Bacillariophyta</taxon>
        <taxon>Bacillariophyceae</taxon>
        <taxon>Bacillariophycidae</taxon>
        <taxon>Bacillariales</taxon>
        <taxon>Bacillariaceae</taxon>
        <taxon>Cylindrotheca</taxon>
    </lineage>
</organism>
<dbReference type="Gene3D" id="3.40.50.360">
    <property type="match status" value="2"/>
</dbReference>
<evidence type="ECO:0000259" key="15">
    <source>
        <dbReference type="PROSITE" id="PS51384"/>
    </source>
</evidence>
<dbReference type="SUPFAM" id="SSF52218">
    <property type="entry name" value="Flavoproteins"/>
    <property type="match status" value="2"/>
</dbReference>
<keyword evidence="6" id="KW-0949">S-adenosyl-L-methionine</keyword>
<keyword evidence="8" id="KW-0521">NADP</keyword>
<dbReference type="Pfam" id="PF00175">
    <property type="entry name" value="NAD_binding_1"/>
    <property type="match status" value="1"/>
</dbReference>
<dbReference type="PRINTS" id="PR00371">
    <property type="entry name" value="FPNCR"/>
</dbReference>
<evidence type="ECO:0000256" key="9">
    <source>
        <dbReference type="ARBA" id="ARBA00023002"/>
    </source>
</evidence>
<comment type="cofactor">
    <cofactor evidence="1">
        <name>FMN</name>
        <dbReference type="ChEBI" id="CHEBI:58210"/>
    </cofactor>
</comment>
<dbReference type="PANTHER" id="PTHR19384:SF84">
    <property type="entry name" value="METHIONINE SYNTHASE REDUCTASE"/>
    <property type="match status" value="1"/>
</dbReference>
<dbReference type="InterPro" id="IPR017938">
    <property type="entry name" value="Riboflavin_synthase-like_b-brl"/>
</dbReference>
<evidence type="ECO:0000256" key="5">
    <source>
        <dbReference type="ARBA" id="ARBA00022643"/>
    </source>
</evidence>
<feature type="region of interest" description="Disordered" evidence="13">
    <location>
        <begin position="198"/>
        <end position="218"/>
    </location>
</feature>
<keyword evidence="7" id="KW-0274">FAD</keyword>
<dbReference type="EMBL" id="CAKOGP040000025">
    <property type="protein sequence ID" value="CAJ1927725.1"/>
    <property type="molecule type" value="Genomic_DNA"/>
</dbReference>
<dbReference type="PROSITE" id="PS50902">
    <property type="entry name" value="FLAVODOXIN_LIKE"/>
    <property type="match status" value="2"/>
</dbReference>
<dbReference type="Pfam" id="PF00667">
    <property type="entry name" value="FAD_binding_1"/>
    <property type="match status" value="1"/>
</dbReference>
<keyword evidence="9" id="KW-0560">Oxidoreductase</keyword>
<keyword evidence="4" id="KW-0285">Flavoprotein</keyword>
<dbReference type="AlphaFoldDB" id="A0AAD2CE37"/>
<evidence type="ECO:0000256" key="13">
    <source>
        <dbReference type="SAM" id="MobiDB-lite"/>
    </source>
</evidence>
<feature type="region of interest" description="Disordered" evidence="13">
    <location>
        <begin position="838"/>
        <end position="860"/>
    </location>
</feature>
<dbReference type="Gene3D" id="1.20.990.10">
    <property type="entry name" value="NADPH-cytochrome p450 Reductase, Chain A, domain 3"/>
    <property type="match status" value="1"/>
</dbReference>
<evidence type="ECO:0000313" key="17">
    <source>
        <dbReference type="Proteomes" id="UP001295423"/>
    </source>
</evidence>
<dbReference type="GO" id="GO:0005829">
    <property type="term" value="C:cytosol"/>
    <property type="evidence" value="ECO:0007669"/>
    <property type="project" value="TreeGrafter"/>
</dbReference>
<dbReference type="EC" id="1.16.1.8" evidence="11"/>
<sequence>MATLYILYGSATGNAEGMSLDLAEKTLPAHFSSVVCQPLDSFKKYTSEWFKPPTHGKKHGLILISSTTGNGDAPENASRFIRYIKRKQTIESKPFEHCVFSVLGLGDTNYDQFCNIGKILDKKMVEVGAIRAKPLVCADEATGLEESVDPFLEQVFADIERACIKGDASFATMGEMKKSQEAAPLPTKALAPVAPAPIPATTAPAAPKESSHVPLPPEKADSPLIILYGSATGNAESIAKDLAETYEGILSNPDAKTYFPSVVCMEADQFKKKCLPTWETNPPAGTKHGLILVASTTGNGDAPENCGRFVRFLKRKSNLEAQPLRNVGFAVLGLGDTNYDQFCHTGKTMDKKLVELGGTRAMALACADEATGLEDVVEPWTHKVLLEITNTCRGSGAAAGANVTVKAAFENMPHTSVSQESNEEEKKMEIVDMPINEEAMSIGLRTVRFMMNIQPGMPMEKVEFSWLPSLRASRSSCELLDDDCDHQMDDDASVLSTGSQTYTMSHPYSAEIKAARYLTTSSIEGASRACEKVGAQGLTSNQAAMSAREAIDSEFPLDGDNVDIADRNAKRVIEMSFSLPEDSTLQYHPGDAVGLITTNSPAAVSFVLSMLNEKHGLRPEQKISIDANLPITIEQAVRDCMDLCCVLKNKRILYTLAQCATDDDEKNALFMLSSKTREGTAAFDEYIVKQRRSAVDILQEFPSLQNITLEGLLGVLPPIAPRYYSISSSPLDKERGKSCLTVAFSVVDYLTPSLVVDNKEVGKRRVQGVTTGYLETVCAPFLCNSGKPVEVPEIKMFPKPTAEFRMPADLSKPIVLIGPGTGIAPFMGFLSHRHVLEKSMDSSSTPTNETSYPMEEEDGSNGVTHFRSLPHVGEVDVFFGCRHAEHDWLYKEELQSLHQGGIIANLYTAFSRDNGKKEYVQDVMTNNFVCRKRLVDLILKQSACVYICGDGNRMARDVQVALATILAAEIEGDKSVDSGMALVQDLKQQGRLVLDIWS</sequence>
<dbReference type="GO" id="GO:0009086">
    <property type="term" value="P:methionine biosynthetic process"/>
    <property type="evidence" value="ECO:0007669"/>
    <property type="project" value="UniProtKB-KW"/>
</dbReference>
<dbReference type="InterPro" id="IPR008254">
    <property type="entry name" value="Flavodoxin/NO_synth"/>
</dbReference>
<feature type="compositionally biased region" description="Low complexity" evidence="13">
    <location>
        <begin position="198"/>
        <end position="207"/>
    </location>
</feature>
<evidence type="ECO:0000256" key="7">
    <source>
        <dbReference type="ARBA" id="ARBA00022827"/>
    </source>
</evidence>
<comment type="caution">
    <text evidence="16">The sequence shown here is derived from an EMBL/GenBank/DDBJ whole genome shotgun (WGS) entry which is preliminary data.</text>
</comment>
<evidence type="ECO:0000256" key="2">
    <source>
        <dbReference type="ARBA" id="ARBA00001974"/>
    </source>
</evidence>
<dbReference type="SUPFAM" id="SSF63380">
    <property type="entry name" value="Riboflavin synthase domain-like"/>
    <property type="match status" value="1"/>
</dbReference>
<dbReference type="InterPro" id="IPR029039">
    <property type="entry name" value="Flavoprotein-like_sf"/>
</dbReference>
<feature type="compositionally biased region" description="Polar residues" evidence="13">
    <location>
        <begin position="841"/>
        <end position="851"/>
    </location>
</feature>
<evidence type="ECO:0000256" key="4">
    <source>
        <dbReference type="ARBA" id="ARBA00022630"/>
    </source>
</evidence>
<dbReference type="SUPFAM" id="SSF52343">
    <property type="entry name" value="Ferredoxin reductase-like, C-terminal NADP-linked domain"/>
    <property type="match status" value="1"/>
</dbReference>
<dbReference type="InterPro" id="IPR001709">
    <property type="entry name" value="Flavoprot_Pyr_Nucl_cyt_Rdtase"/>
</dbReference>
<evidence type="ECO:0000313" key="16">
    <source>
        <dbReference type="EMBL" id="CAJ1927725.1"/>
    </source>
</evidence>
<comment type="cofactor">
    <cofactor evidence="2">
        <name>FAD</name>
        <dbReference type="ChEBI" id="CHEBI:57692"/>
    </cofactor>
</comment>
<dbReference type="InterPro" id="IPR001433">
    <property type="entry name" value="OxRdtase_FAD/NAD-bd"/>
</dbReference>
<gene>
    <name evidence="16" type="ORF">CYCCA115_LOCUS1342</name>
</gene>
<accession>A0AAD2CE37</accession>
<dbReference type="PROSITE" id="PS51384">
    <property type="entry name" value="FAD_FR"/>
    <property type="match status" value="1"/>
</dbReference>
<evidence type="ECO:0000256" key="8">
    <source>
        <dbReference type="ARBA" id="ARBA00022857"/>
    </source>
</evidence>